<reference evidence="1 2" key="1">
    <citation type="submission" date="2016-10" db="EMBL/GenBank/DDBJ databases">
        <title>Genome sequence of Streptomyces sp. MUSC 93.</title>
        <authorList>
            <person name="Lee L.-H."/>
            <person name="Ser H.-L."/>
            <person name="Law J.W.-F."/>
        </authorList>
    </citation>
    <scope>NUCLEOTIDE SEQUENCE [LARGE SCALE GENOMIC DNA]</scope>
    <source>
        <strain evidence="1 2">MUSC 93</strain>
    </source>
</reference>
<name>A0A1S2PC43_9ACTN</name>
<proteinExistence type="predicted"/>
<dbReference type="OrthoDB" id="4338393at2"/>
<dbReference type="EMBL" id="MLYP01000042">
    <property type="protein sequence ID" value="OIJ91162.1"/>
    <property type="molecule type" value="Genomic_DNA"/>
</dbReference>
<evidence type="ECO:0000313" key="2">
    <source>
        <dbReference type="Proteomes" id="UP000179935"/>
    </source>
</evidence>
<comment type="caution">
    <text evidence="1">The sequence shown here is derived from an EMBL/GenBank/DDBJ whole genome shotgun (WGS) entry which is preliminary data.</text>
</comment>
<protein>
    <submittedName>
        <fullName evidence="1">Uncharacterized protein</fullName>
    </submittedName>
</protein>
<evidence type="ECO:0000313" key="1">
    <source>
        <dbReference type="EMBL" id="OIJ91162.1"/>
    </source>
</evidence>
<dbReference type="AlphaFoldDB" id="A0A1S2PC43"/>
<dbReference type="STRING" id="1428652.BIV24_16355"/>
<sequence length="177" mass="18926">MNKRIVPTRYSRLYETTLYRNGTKIASGDDPLFGRRSFTVPSGEASYKLTTSVTRSAKVAATSTRVDAAWTFKSKEVEGAMLPASTVHFGATTGLDSRVTAGKKVTVQGSAAGKGLKSLTVYVSYNNGRTWAKPAVKNGKIAYQDPKKGQSLSCCAKITDKKGNTSAIPICNAIYGK</sequence>
<accession>A0A1S2PC43</accession>
<gene>
    <name evidence="1" type="ORF">BIV24_16355</name>
</gene>
<dbReference type="Proteomes" id="UP000179935">
    <property type="component" value="Unassembled WGS sequence"/>
</dbReference>
<organism evidence="1 2">
    <name type="scientific">Streptomyces colonosanans</name>
    <dbReference type="NCBI Taxonomy" id="1428652"/>
    <lineage>
        <taxon>Bacteria</taxon>
        <taxon>Bacillati</taxon>
        <taxon>Actinomycetota</taxon>
        <taxon>Actinomycetes</taxon>
        <taxon>Kitasatosporales</taxon>
        <taxon>Streptomycetaceae</taxon>
        <taxon>Streptomyces</taxon>
    </lineage>
</organism>
<keyword evidence="2" id="KW-1185">Reference proteome</keyword>